<name>A0A2V4TRZ8_9BURK</name>
<dbReference type="EMBL" id="QJSQ01000001">
    <property type="protein sequence ID" value="PYE28139.1"/>
    <property type="molecule type" value="Genomic_DNA"/>
</dbReference>
<dbReference type="AlphaFoldDB" id="A0A2V4TRZ8"/>
<evidence type="ECO:0000313" key="3">
    <source>
        <dbReference type="Proteomes" id="UP000247772"/>
    </source>
</evidence>
<dbReference type="Proteomes" id="UP000247772">
    <property type="component" value="Unassembled WGS sequence"/>
</dbReference>
<organism evidence="2 3">
    <name type="scientific">Paraburkholderia silvatlantica</name>
    <dbReference type="NCBI Taxonomy" id="321895"/>
    <lineage>
        <taxon>Bacteria</taxon>
        <taxon>Pseudomonadati</taxon>
        <taxon>Pseudomonadota</taxon>
        <taxon>Betaproteobacteria</taxon>
        <taxon>Burkholderiales</taxon>
        <taxon>Burkholderiaceae</taxon>
        <taxon>Paraburkholderia</taxon>
    </lineage>
</organism>
<protein>
    <submittedName>
        <fullName evidence="2">Uncharacterized protein</fullName>
    </submittedName>
</protein>
<comment type="caution">
    <text evidence="2">The sequence shown here is derived from an EMBL/GenBank/DDBJ whole genome shotgun (WGS) entry which is preliminary data.</text>
</comment>
<reference evidence="2 3" key="1">
    <citation type="submission" date="2018-06" db="EMBL/GenBank/DDBJ databases">
        <title>Genomic Encyclopedia of Type Strains, Phase IV (KMG-V): Genome sequencing to study the core and pangenomes of soil and plant-associated prokaryotes.</title>
        <authorList>
            <person name="Whitman W."/>
        </authorList>
    </citation>
    <scope>NUCLEOTIDE SEQUENCE [LARGE SCALE GENOMIC DNA]</scope>
    <source>
        <strain evidence="2 3">SRCL-318</strain>
    </source>
</reference>
<dbReference type="RefSeq" id="WP_280523795.1">
    <property type="nucleotide sequence ID" value="NZ_QJSQ01000001.1"/>
</dbReference>
<evidence type="ECO:0000256" key="1">
    <source>
        <dbReference type="SAM" id="MobiDB-lite"/>
    </source>
</evidence>
<proteinExistence type="predicted"/>
<sequence>MGGKSHGYADEEETENDRIAGSDLVGAPTTVHIVKDGLPVPYGQ</sequence>
<evidence type="ECO:0000313" key="2">
    <source>
        <dbReference type="EMBL" id="PYE28139.1"/>
    </source>
</evidence>
<feature type="region of interest" description="Disordered" evidence="1">
    <location>
        <begin position="1"/>
        <end position="23"/>
    </location>
</feature>
<gene>
    <name evidence="2" type="ORF">C7410_101471</name>
</gene>
<accession>A0A2V4TRZ8</accession>